<dbReference type="STRING" id="1121927.GOHSU_02_00320"/>
<dbReference type="OrthoDB" id="5186446at2"/>
<dbReference type="EMBL" id="BANT01000002">
    <property type="protein sequence ID" value="GAC55889.1"/>
    <property type="molecule type" value="Genomic_DNA"/>
</dbReference>
<proteinExistence type="predicted"/>
<dbReference type="GO" id="GO:0016491">
    <property type="term" value="F:oxidoreductase activity"/>
    <property type="evidence" value="ECO:0007669"/>
    <property type="project" value="InterPro"/>
</dbReference>
<dbReference type="InterPro" id="IPR004378">
    <property type="entry name" value="F420H2_quin_Rdtase"/>
</dbReference>
<dbReference type="eggNOG" id="ENOG5032QW3">
    <property type="taxonomic scope" value="Bacteria"/>
</dbReference>
<evidence type="ECO:0000313" key="2">
    <source>
        <dbReference type="Proteomes" id="UP000053405"/>
    </source>
</evidence>
<gene>
    <name evidence="1" type="ORF">GOHSU_02_00320</name>
</gene>
<keyword evidence="2" id="KW-1185">Reference proteome</keyword>
<dbReference type="Proteomes" id="UP000053405">
    <property type="component" value="Unassembled WGS sequence"/>
</dbReference>
<dbReference type="Pfam" id="PF04075">
    <property type="entry name" value="F420H2_quin_red"/>
    <property type="match status" value="1"/>
</dbReference>
<protein>
    <recommendedName>
        <fullName evidence="3">Deazaflavin-dependent nitroreductase</fullName>
    </recommendedName>
</protein>
<comment type="caution">
    <text evidence="1">The sequence shown here is derived from an EMBL/GenBank/DDBJ whole genome shotgun (WGS) entry which is preliminary data.</text>
</comment>
<dbReference type="Gene3D" id="2.30.110.10">
    <property type="entry name" value="Electron Transport, Fmn-binding Protein, Chain A"/>
    <property type="match status" value="1"/>
</dbReference>
<accession>L7L4L4</accession>
<sequence>MTGGQRALNATVRWLADRGVGLAGARTLTVTGRSSGNAHRIPVNPLTVGERRYLVAPRGVTDWVRNVRIDPRGQLRRGRHTEDVVLSELGDDDHKLTVVADYLARWGWEVGSLLPAGLTPRSDEETLRRYLGVLPVFEVTSAAD</sequence>
<reference evidence="1 2" key="1">
    <citation type="submission" date="2012-12" db="EMBL/GenBank/DDBJ databases">
        <title>Whole genome shotgun sequence of Gordonia hirsuta NBRC 16056.</title>
        <authorList>
            <person name="Isaki-Nakamura S."/>
            <person name="Hosoyama A."/>
            <person name="Tsuchikane K."/>
            <person name="Katsumata H."/>
            <person name="Baba S."/>
            <person name="Yamazaki S."/>
            <person name="Fujita N."/>
        </authorList>
    </citation>
    <scope>NUCLEOTIDE SEQUENCE [LARGE SCALE GENOMIC DNA]</scope>
    <source>
        <strain evidence="1 2">NBRC 16056</strain>
    </source>
</reference>
<organism evidence="1 2">
    <name type="scientific">Gordonia hirsuta DSM 44140 = NBRC 16056</name>
    <dbReference type="NCBI Taxonomy" id="1121927"/>
    <lineage>
        <taxon>Bacteria</taxon>
        <taxon>Bacillati</taxon>
        <taxon>Actinomycetota</taxon>
        <taxon>Actinomycetes</taxon>
        <taxon>Mycobacteriales</taxon>
        <taxon>Gordoniaceae</taxon>
        <taxon>Gordonia</taxon>
    </lineage>
</organism>
<evidence type="ECO:0000313" key="1">
    <source>
        <dbReference type="EMBL" id="GAC55889.1"/>
    </source>
</evidence>
<evidence type="ECO:0008006" key="3">
    <source>
        <dbReference type="Google" id="ProtNLM"/>
    </source>
</evidence>
<dbReference type="RefSeq" id="WP_005935102.1">
    <property type="nucleotide sequence ID" value="NZ_ATVK01000040.1"/>
</dbReference>
<name>L7L4L4_9ACTN</name>
<dbReference type="InterPro" id="IPR012349">
    <property type="entry name" value="Split_barrel_FMN-bd"/>
</dbReference>
<dbReference type="AlphaFoldDB" id="L7L4L4"/>